<dbReference type="SMART" id="SM00421">
    <property type="entry name" value="HTH_LUXR"/>
    <property type="match status" value="1"/>
</dbReference>
<keyword evidence="2" id="KW-0238">DNA-binding</keyword>
<evidence type="ECO:0000313" key="7">
    <source>
        <dbReference type="Proteomes" id="UP000001409"/>
    </source>
</evidence>
<protein>
    <submittedName>
        <fullName evidence="6">Putative transcription regulator</fullName>
    </submittedName>
</protein>
<dbReference type="SUPFAM" id="SSF46894">
    <property type="entry name" value="C-terminal effector domain of the bipartite response regulators"/>
    <property type="match status" value="1"/>
</dbReference>
<evidence type="ECO:0000256" key="3">
    <source>
        <dbReference type="PROSITE-ProRule" id="PRU00169"/>
    </source>
</evidence>
<name>Q8FN06_COREF</name>
<dbReference type="GO" id="GO:0000160">
    <property type="term" value="P:phosphorelay signal transduction system"/>
    <property type="evidence" value="ECO:0007669"/>
    <property type="project" value="InterPro"/>
</dbReference>
<evidence type="ECO:0000259" key="5">
    <source>
        <dbReference type="PROSITE" id="PS50110"/>
    </source>
</evidence>
<dbReference type="InterPro" id="IPR039420">
    <property type="entry name" value="WalR-like"/>
</dbReference>
<keyword evidence="1 3" id="KW-0597">Phosphoprotein</keyword>
<sequence length="267" mass="28805">MKHEHAHSRPAVRDGYHLPGICSRGDRTRSCHPEHRGLVQLRPEPTTPLVPMTYRILIVDDDPTILRNLPVFFSMAEDLTVVGTAAGGRDALAFMEHTPCDVILSDLSMPGMSGIELLSAVRELDNPPIFIAMTGFDTDQAMLGVLAAGSAGYLAKSDPPESVIWSVREAIKGGTALSSSCTSRLVDATIRRGEPPQPRALGVELSSGERETLDLVCQGLTNAQIARQLHYSEAAVKKQVSAMLRKFQVGSRVALAVKALGMGQNRN</sequence>
<dbReference type="KEGG" id="cef:CE2342"/>
<dbReference type="Proteomes" id="UP000001409">
    <property type="component" value="Chromosome"/>
</dbReference>
<dbReference type="Pfam" id="PF00072">
    <property type="entry name" value="Response_reg"/>
    <property type="match status" value="1"/>
</dbReference>
<dbReference type="PROSITE" id="PS50110">
    <property type="entry name" value="RESPONSE_REGULATORY"/>
    <property type="match status" value="1"/>
</dbReference>
<accession>Q8FN06</accession>
<evidence type="ECO:0000313" key="6">
    <source>
        <dbReference type="EMBL" id="BAC19152.1"/>
    </source>
</evidence>
<dbReference type="Gene3D" id="3.40.50.2300">
    <property type="match status" value="1"/>
</dbReference>
<evidence type="ECO:0000256" key="2">
    <source>
        <dbReference type="ARBA" id="ARBA00023125"/>
    </source>
</evidence>
<dbReference type="PRINTS" id="PR00038">
    <property type="entry name" value="HTHLUXR"/>
</dbReference>
<reference evidence="6 7" key="1">
    <citation type="journal article" date="2003" name="Genome Res.">
        <title>Comparative complete genome sequence analysis of the amino acid replacements responsible for the thermostability of Corynebacterium efficiens.</title>
        <authorList>
            <person name="Nishio Y."/>
            <person name="Nakamura Y."/>
            <person name="Kawarabayasi Y."/>
            <person name="Usuda Y."/>
            <person name="Kimura E."/>
            <person name="Sugimoto S."/>
            <person name="Matsui K."/>
            <person name="Yamagishi A."/>
            <person name="Kikuchi H."/>
            <person name="Ikeo K."/>
            <person name="Gojobori T."/>
        </authorList>
    </citation>
    <scope>NUCLEOTIDE SEQUENCE [LARGE SCALE GENOMIC DNA]</scope>
    <source>
        <strain evidence="7">DSM 44549 / YS-314 / AJ 12310 / JCM 11189 / NBRC 100395</strain>
    </source>
</reference>
<dbReference type="InterPro" id="IPR001789">
    <property type="entry name" value="Sig_transdc_resp-reg_receiver"/>
</dbReference>
<dbReference type="InterPro" id="IPR036388">
    <property type="entry name" value="WH-like_DNA-bd_sf"/>
</dbReference>
<dbReference type="EMBL" id="BA000035">
    <property type="protein sequence ID" value="BAC19152.1"/>
    <property type="molecule type" value="Genomic_DNA"/>
</dbReference>
<dbReference type="eggNOG" id="COG2197">
    <property type="taxonomic scope" value="Bacteria"/>
</dbReference>
<dbReference type="PROSITE" id="PS50043">
    <property type="entry name" value="HTH_LUXR_2"/>
    <property type="match status" value="1"/>
</dbReference>
<dbReference type="Gene3D" id="1.10.10.10">
    <property type="entry name" value="Winged helix-like DNA-binding domain superfamily/Winged helix DNA-binding domain"/>
    <property type="match status" value="1"/>
</dbReference>
<dbReference type="STRING" id="196164.gene:10742775"/>
<evidence type="ECO:0000256" key="1">
    <source>
        <dbReference type="ARBA" id="ARBA00022553"/>
    </source>
</evidence>
<feature type="domain" description="HTH luxR-type" evidence="4">
    <location>
        <begin position="198"/>
        <end position="263"/>
    </location>
</feature>
<dbReference type="InterPro" id="IPR058245">
    <property type="entry name" value="NreC/VraR/RcsB-like_REC"/>
</dbReference>
<dbReference type="InterPro" id="IPR011006">
    <property type="entry name" value="CheY-like_superfamily"/>
</dbReference>
<feature type="modified residue" description="4-aspartylphosphate" evidence="3">
    <location>
        <position position="106"/>
    </location>
</feature>
<dbReference type="Pfam" id="PF00196">
    <property type="entry name" value="GerE"/>
    <property type="match status" value="1"/>
</dbReference>
<feature type="domain" description="Response regulatory" evidence="5">
    <location>
        <begin position="55"/>
        <end position="171"/>
    </location>
</feature>
<organism evidence="6 7">
    <name type="scientific">Corynebacterium efficiens (strain DSM 44549 / YS-314 / AJ 12310 / JCM 11189 / NBRC 100395)</name>
    <dbReference type="NCBI Taxonomy" id="196164"/>
    <lineage>
        <taxon>Bacteria</taxon>
        <taxon>Bacillati</taxon>
        <taxon>Actinomycetota</taxon>
        <taxon>Actinomycetes</taxon>
        <taxon>Mycobacteriales</taxon>
        <taxon>Corynebacteriaceae</taxon>
        <taxon>Corynebacterium</taxon>
    </lineage>
</organism>
<dbReference type="SMART" id="SM00448">
    <property type="entry name" value="REC"/>
    <property type="match status" value="1"/>
</dbReference>
<dbReference type="CDD" id="cd06170">
    <property type="entry name" value="LuxR_C_like"/>
    <property type="match status" value="1"/>
</dbReference>
<dbReference type="GO" id="GO:0003677">
    <property type="term" value="F:DNA binding"/>
    <property type="evidence" value="ECO:0007669"/>
    <property type="project" value="UniProtKB-KW"/>
</dbReference>
<dbReference type="PANTHER" id="PTHR43214:SF43">
    <property type="entry name" value="TWO-COMPONENT RESPONSE REGULATOR"/>
    <property type="match status" value="1"/>
</dbReference>
<dbReference type="CDD" id="cd17535">
    <property type="entry name" value="REC_NarL-like"/>
    <property type="match status" value="1"/>
</dbReference>
<proteinExistence type="predicted"/>
<dbReference type="InterPro" id="IPR000792">
    <property type="entry name" value="Tscrpt_reg_LuxR_C"/>
</dbReference>
<evidence type="ECO:0000259" key="4">
    <source>
        <dbReference type="PROSITE" id="PS50043"/>
    </source>
</evidence>
<dbReference type="AlphaFoldDB" id="Q8FN06"/>
<keyword evidence="7" id="KW-1185">Reference proteome</keyword>
<dbReference type="GO" id="GO:0006355">
    <property type="term" value="P:regulation of DNA-templated transcription"/>
    <property type="evidence" value="ECO:0007669"/>
    <property type="project" value="InterPro"/>
</dbReference>
<dbReference type="PANTHER" id="PTHR43214">
    <property type="entry name" value="TWO-COMPONENT RESPONSE REGULATOR"/>
    <property type="match status" value="1"/>
</dbReference>
<dbReference type="InterPro" id="IPR016032">
    <property type="entry name" value="Sig_transdc_resp-reg_C-effctor"/>
</dbReference>
<dbReference type="HOGENOM" id="CLU_000445_90_1_11"/>
<dbReference type="SUPFAM" id="SSF52172">
    <property type="entry name" value="CheY-like"/>
    <property type="match status" value="1"/>
</dbReference>